<dbReference type="VEuPathDB" id="TrichDB:TRFO_14421"/>
<name>A0A1J4KUZ6_9EUKA</name>
<protein>
    <submittedName>
        <fullName evidence="2">Uncharacterized protein</fullName>
    </submittedName>
</protein>
<feature type="compositionally biased region" description="Basic and acidic residues" evidence="1">
    <location>
        <begin position="259"/>
        <end position="277"/>
    </location>
</feature>
<dbReference type="Proteomes" id="UP000179807">
    <property type="component" value="Unassembled WGS sequence"/>
</dbReference>
<dbReference type="EMBL" id="MLAK01000272">
    <property type="protein sequence ID" value="OHT15079.1"/>
    <property type="molecule type" value="Genomic_DNA"/>
</dbReference>
<organism evidence="2 3">
    <name type="scientific">Tritrichomonas foetus</name>
    <dbReference type="NCBI Taxonomy" id="1144522"/>
    <lineage>
        <taxon>Eukaryota</taxon>
        <taxon>Metamonada</taxon>
        <taxon>Parabasalia</taxon>
        <taxon>Tritrichomonadida</taxon>
        <taxon>Tritrichomonadidae</taxon>
        <taxon>Tritrichomonas</taxon>
    </lineage>
</organism>
<feature type="compositionally biased region" description="Low complexity" evidence="1">
    <location>
        <begin position="84"/>
        <end position="101"/>
    </location>
</feature>
<feature type="region of interest" description="Disordered" evidence="1">
    <location>
        <begin position="1"/>
        <end position="155"/>
    </location>
</feature>
<proteinExistence type="predicted"/>
<feature type="compositionally biased region" description="Basic and acidic residues" evidence="1">
    <location>
        <begin position="114"/>
        <end position="133"/>
    </location>
</feature>
<feature type="region of interest" description="Disordered" evidence="1">
    <location>
        <begin position="241"/>
        <end position="318"/>
    </location>
</feature>
<comment type="caution">
    <text evidence="2">The sequence shown here is derived from an EMBL/GenBank/DDBJ whole genome shotgun (WGS) entry which is preliminary data.</text>
</comment>
<reference evidence="2" key="1">
    <citation type="submission" date="2016-10" db="EMBL/GenBank/DDBJ databases">
        <authorList>
            <person name="Benchimol M."/>
            <person name="Almeida L.G."/>
            <person name="Vasconcelos A.T."/>
            <person name="Perreira-Neves A."/>
            <person name="Rosa I.A."/>
            <person name="Tasca T."/>
            <person name="Bogo M.R."/>
            <person name="de Souza W."/>
        </authorList>
    </citation>
    <scope>NUCLEOTIDE SEQUENCE [LARGE SCALE GENOMIC DNA]</scope>
    <source>
        <strain evidence="2">K</strain>
    </source>
</reference>
<dbReference type="GeneID" id="94832508"/>
<feature type="compositionally biased region" description="Basic and acidic residues" evidence="1">
    <location>
        <begin position="62"/>
        <end position="81"/>
    </location>
</feature>
<sequence>MSPRSKTLSSKSTRSESLTEKQKESEKIWDDDGNLIKKDTDQGPSEVNVNDISTKPIKRIPPKKEYPKLADRNLDKCKKQNDTNSDNNSSSPSSPSSPNKRSNSRKSKSAATIEFEKRQEESAARKKADEAKSMKPKRQQSYMSPGSKKLNKKEIIKKEPRKIPVEEFTFHPDLSLTCKQNQKKKLPIENVEAHEMVKNVNQQSLQIEKEDQNKKVEMDVAKMSSQEHQKIVDYWKMKKEELQQKQRQEQNEDQDENEEQHKEENEEQKQEQDEEGKRKSKSRPPYVIRQITNIMKILRSKEEEEEDDYEEDGDSDED</sequence>
<evidence type="ECO:0000313" key="3">
    <source>
        <dbReference type="Proteomes" id="UP000179807"/>
    </source>
</evidence>
<evidence type="ECO:0000313" key="2">
    <source>
        <dbReference type="EMBL" id="OHT15079.1"/>
    </source>
</evidence>
<dbReference type="RefSeq" id="XP_068368215.1">
    <property type="nucleotide sequence ID" value="XM_068497804.1"/>
</dbReference>
<accession>A0A1J4KUZ6</accession>
<feature type="compositionally biased region" description="Basic and acidic residues" evidence="1">
    <location>
        <begin position="241"/>
        <end position="250"/>
    </location>
</feature>
<dbReference type="AlphaFoldDB" id="A0A1J4KUZ6"/>
<evidence type="ECO:0000256" key="1">
    <source>
        <dbReference type="SAM" id="MobiDB-lite"/>
    </source>
</evidence>
<feature type="compositionally biased region" description="Polar residues" evidence="1">
    <location>
        <begin position="42"/>
        <end position="53"/>
    </location>
</feature>
<feature type="compositionally biased region" description="Low complexity" evidence="1">
    <location>
        <begin position="1"/>
        <end position="12"/>
    </location>
</feature>
<keyword evidence="3" id="KW-1185">Reference proteome</keyword>
<feature type="compositionally biased region" description="Basic and acidic residues" evidence="1">
    <location>
        <begin position="13"/>
        <end position="41"/>
    </location>
</feature>
<gene>
    <name evidence="2" type="ORF">TRFO_14421</name>
</gene>
<feature type="compositionally biased region" description="Acidic residues" evidence="1">
    <location>
        <begin position="303"/>
        <end position="318"/>
    </location>
</feature>